<name>A0AA96KS51_9CAUD</name>
<feature type="transmembrane region" description="Helical" evidence="1">
    <location>
        <begin position="75"/>
        <end position="99"/>
    </location>
</feature>
<evidence type="ECO:0000313" key="2">
    <source>
        <dbReference type="EMBL" id="WNO29945.1"/>
    </source>
</evidence>
<dbReference type="Gene3D" id="2.160.10.10">
    <property type="entry name" value="Hexapeptide repeat proteins"/>
    <property type="match status" value="1"/>
</dbReference>
<organism evidence="2">
    <name type="scientific">Bacillus phage SDFMU_Pbc</name>
    <dbReference type="NCBI Taxonomy" id="3076135"/>
    <lineage>
        <taxon>Viruses</taxon>
        <taxon>Duplodnaviria</taxon>
        <taxon>Heunggongvirae</taxon>
        <taxon>Uroviricota</taxon>
        <taxon>Caudoviricetes</taxon>
        <taxon>Herelleviridae</taxon>
        <taxon>Bastillevirinae</taxon>
        <taxon>Agatevirus</taxon>
        <taxon>Agatevirus agate</taxon>
    </lineage>
</organism>
<evidence type="ECO:0000256" key="1">
    <source>
        <dbReference type="SAM" id="Phobius"/>
    </source>
</evidence>
<feature type="transmembrane region" description="Helical" evidence="1">
    <location>
        <begin position="6"/>
        <end position="23"/>
    </location>
</feature>
<keyword evidence="1" id="KW-0812">Transmembrane</keyword>
<feature type="transmembrane region" description="Helical" evidence="1">
    <location>
        <begin position="44"/>
        <end position="69"/>
    </location>
</feature>
<dbReference type="InterPro" id="IPR011004">
    <property type="entry name" value="Trimer_LpxA-like_sf"/>
</dbReference>
<reference evidence="2" key="1">
    <citation type="submission" date="2023-04" db="EMBL/GenBank/DDBJ databases">
        <authorList>
            <person name="Zhang X."/>
        </authorList>
    </citation>
    <scope>NUCLEOTIDE SEQUENCE</scope>
</reference>
<evidence type="ECO:0008006" key="3">
    <source>
        <dbReference type="Google" id="ProtNLM"/>
    </source>
</evidence>
<keyword evidence="1" id="KW-0472">Membrane</keyword>
<proteinExistence type="predicted"/>
<dbReference type="EMBL" id="OQ884030">
    <property type="protein sequence ID" value="WNO29945.1"/>
    <property type="molecule type" value="Genomic_DNA"/>
</dbReference>
<keyword evidence="1" id="KW-1133">Transmembrane helix</keyword>
<sequence>MDSNYFVVLIIYSVTALIMHEVADRRYNRLESAGVVTYSATGRFMLGITILLFPALTGASYLGLVMAHLTTVTEAGFVIALIIFSTSLAAGGFLTFTALCSAEEDNKEGELTMENAEQQKYILLGEDTLIAPNGSTLYRIEAVRDFSNVFRGDLGGYIQHEGNLSHAGDCWVYDNARVYDDAQVLGNARVHGNVRVRDAAVVDENAIVHDNAKILGYAVVTGSAHVSRNAVVSGSANVRDFSTVRGSARIQGKAKIEDHAIISGDAEVRGDASIRLSARVFGNATIEDGASLRRTSDVFVIHPIGNENGTLTAYLDRDGEVRCTRGCFNGTLEQFSEAVEKTHKYLNPSVFAEYQLVIKLIEKKFFDYEELELDQDKF</sequence>
<protein>
    <recommendedName>
        <fullName evidence="3">Polymer-forming cytoskeletal protein</fullName>
    </recommendedName>
</protein>
<accession>A0AA96KS51</accession>
<dbReference type="SUPFAM" id="SSF51161">
    <property type="entry name" value="Trimeric LpxA-like enzymes"/>
    <property type="match status" value="1"/>
</dbReference>